<proteinExistence type="predicted"/>
<evidence type="ECO:0000313" key="12">
    <source>
        <dbReference type="EMBL" id="MYM21849.1"/>
    </source>
</evidence>
<reference evidence="12 13" key="1">
    <citation type="submission" date="2019-12" db="EMBL/GenBank/DDBJ databases">
        <title>Novel species isolated from a subtropical stream in China.</title>
        <authorList>
            <person name="Lu H."/>
        </authorList>
    </citation>
    <scope>NUCLEOTIDE SEQUENCE [LARGE SCALE GENOMIC DNA]</scope>
    <source>
        <strain evidence="12 13">FT135W</strain>
    </source>
</reference>
<evidence type="ECO:0000256" key="10">
    <source>
        <dbReference type="PIRSR" id="PIRSR640198-2"/>
    </source>
</evidence>
<dbReference type="Proteomes" id="UP000479335">
    <property type="component" value="Unassembled WGS sequence"/>
</dbReference>
<evidence type="ECO:0000259" key="11">
    <source>
        <dbReference type="PROSITE" id="PS51459"/>
    </source>
</evidence>
<dbReference type="PROSITE" id="PS51459">
    <property type="entry name" value="FIDO"/>
    <property type="match status" value="1"/>
</dbReference>
<dbReference type="GO" id="GO:0005524">
    <property type="term" value="F:ATP binding"/>
    <property type="evidence" value="ECO:0007669"/>
    <property type="project" value="UniProtKB-KW"/>
</dbReference>
<dbReference type="PANTHER" id="PTHR13504">
    <property type="entry name" value="FIDO DOMAIN-CONTAINING PROTEIN DDB_G0283145"/>
    <property type="match status" value="1"/>
</dbReference>
<keyword evidence="3" id="KW-0677">Repeat</keyword>
<dbReference type="InterPro" id="IPR040198">
    <property type="entry name" value="Fido_containing"/>
</dbReference>
<dbReference type="GO" id="GO:0016020">
    <property type="term" value="C:membrane"/>
    <property type="evidence" value="ECO:0007669"/>
    <property type="project" value="UniProtKB-SubCell"/>
</dbReference>
<evidence type="ECO:0000256" key="6">
    <source>
        <dbReference type="ARBA" id="ARBA00022840"/>
    </source>
</evidence>
<dbReference type="RefSeq" id="WP_161005355.1">
    <property type="nucleotide sequence ID" value="NZ_WWCN01000002.1"/>
</dbReference>
<keyword evidence="5" id="KW-0802">TPR repeat</keyword>
<keyword evidence="2" id="KW-0812">Transmembrane</keyword>
<evidence type="ECO:0000256" key="2">
    <source>
        <dbReference type="ARBA" id="ARBA00022692"/>
    </source>
</evidence>
<evidence type="ECO:0000256" key="1">
    <source>
        <dbReference type="ARBA" id="ARBA00004167"/>
    </source>
</evidence>
<sequence length="103" mass="11674">MELSELDQLKQRLDALRPLPREHFKPIKIHPVADGNGRTAPLLLNLALLKAGYPPIVLPVERRLEYYTALDAAHVDGELSPFINIVADCMYEAFSQYWFVLGV</sequence>
<comment type="subcellular location">
    <subcellularLocation>
        <location evidence="1">Membrane</location>
        <topology evidence="1">Single-pass membrane protein</topology>
    </subcellularLocation>
</comment>
<evidence type="ECO:0000256" key="8">
    <source>
        <dbReference type="ARBA" id="ARBA00023136"/>
    </source>
</evidence>
<keyword evidence="4 10" id="KW-0547">Nucleotide-binding</keyword>
<dbReference type="InterPro" id="IPR036597">
    <property type="entry name" value="Fido-like_dom_sf"/>
</dbReference>
<evidence type="ECO:0000313" key="13">
    <source>
        <dbReference type="Proteomes" id="UP000479335"/>
    </source>
</evidence>
<keyword evidence="13" id="KW-1185">Reference proteome</keyword>
<accession>A0A6L8K2V5</accession>
<keyword evidence="6 10" id="KW-0067">ATP-binding</keyword>
<evidence type="ECO:0000256" key="5">
    <source>
        <dbReference type="ARBA" id="ARBA00022803"/>
    </source>
</evidence>
<dbReference type="Gene3D" id="1.10.3290.10">
    <property type="entry name" value="Fido-like domain"/>
    <property type="match status" value="1"/>
</dbReference>
<evidence type="ECO:0000256" key="4">
    <source>
        <dbReference type="ARBA" id="ARBA00022741"/>
    </source>
</evidence>
<keyword evidence="7" id="KW-1133">Transmembrane helix</keyword>
<gene>
    <name evidence="12" type="ORF">GTP46_04185</name>
</gene>
<protein>
    <submittedName>
        <fullName evidence="12">Cell filamentation protein Fic</fullName>
    </submittedName>
</protein>
<dbReference type="EMBL" id="WWCN01000002">
    <property type="protein sequence ID" value="MYM21849.1"/>
    <property type="molecule type" value="Genomic_DNA"/>
</dbReference>
<dbReference type="PANTHER" id="PTHR13504:SF34">
    <property type="entry name" value="PROTEIN ADENYLYLTRANSFERASE FICD"/>
    <property type="match status" value="1"/>
</dbReference>
<feature type="active site" evidence="9">
    <location>
        <position position="30"/>
    </location>
</feature>
<dbReference type="SUPFAM" id="SSF140931">
    <property type="entry name" value="Fic-like"/>
    <property type="match status" value="1"/>
</dbReference>
<feature type="binding site" evidence="10">
    <location>
        <begin position="66"/>
        <end position="67"/>
    </location>
    <ligand>
        <name>ATP</name>
        <dbReference type="ChEBI" id="CHEBI:30616"/>
    </ligand>
</feature>
<name>A0A6L8K2V5_9BURK</name>
<evidence type="ECO:0000256" key="9">
    <source>
        <dbReference type="PIRSR" id="PIRSR640198-1"/>
    </source>
</evidence>
<keyword evidence="8" id="KW-0472">Membrane</keyword>
<feature type="domain" description="Fido" evidence="11">
    <location>
        <begin position="1"/>
        <end position="88"/>
    </location>
</feature>
<evidence type="ECO:0000256" key="7">
    <source>
        <dbReference type="ARBA" id="ARBA00022989"/>
    </source>
</evidence>
<dbReference type="AlphaFoldDB" id="A0A6L8K2V5"/>
<comment type="caution">
    <text evidence="12">The sequence shown here is derived from an EMBL/GenBank/DDBJ whole genome shotgun (WGS) entry which is preliminary data.</text>
</comment>
<dbReference type="InterPro" id="IPR003812">
    <property type="entry name" value="Fido"/>
</dbReference>
<evidence type="ECO:0000256" key="3">
    <source>
        <dbReference type="ARBA" id="ARBA00022737"/>
    </source>
</evidence>
<organism evidence="12 13">
    <name type="scientific">Duganella flavida</name>
    <dbReference type="NCBI Taxonomy" id="2692175"/>
    <lineage>
        <taxon>Bacteria</taxon>
        <taxon>Pseudomonadati</taxon>
        <taxon>Pseudomonadota</taxon>
        <taxon>Betaproteobacteria</taxon>
        <taxon>Burkholderiales</taxon>
        <taxon>Oxalobacteraceae</taxon>
        <taxon>Telluria group</taxon>
        <taxon>Duganella</taxon>
    </lineage>
</organism>